<sequence>MQCFCPGAKMNRIEKAARSSEISKHSSTNGEIKQHINNIDTEEADFPLQEGGSLKRGKSIARKGRKPTWTR</sequence>
<accession>A0A0N7KGJ6</accession>
<dbReference type="FunCoup" id="A0A0N7KGJ6">
    <property type="interactions" value="331"/>
</dbReference>
<organism evidence="2 3">
    <name type="scientific">Oryza sativa subsp. japonica</name>
    <name type="common">Rice</name>
    <dbReference type="NCBI Taxonomy" id="39947"/>
    <lineage>
        <taxon>Eukaryota</taxon>
        <taxon>Viridiplantae</taxon>
        <taxon>Streptophyta</taxon>
        <taxon>Embryophyta</taxon>
        <taxon>Tracheophyta</taxon>
        <taxon>Spermatophyta</taxon>
        <taxon>Magnoliopsida</taxon>
        <taxon>Liliopsida</taxon>
        <taxon>Poales</taxon>
        <taxon>Poaceae</taxon>
        <taxon>BOP clade</taxon>
        <taxon>Oryzoideae</taxon>
        <taxon>Oryzeae</taxon>
        <taxon>Oryzinae</taxon>
        <taxon>Oryza</taxon>
        <taxon>Oryza sativa</taxon>
    </lineage>
</organism>
<protein>
    <submittedName>
        <fullName evidence="2">Os03g0138000 protein</fullName>
    </submittedName>
</protein>
<feature type="region of interest" description="Disordered" evidence="1">
    <location>
        <begin position="13"/>
        <end position="71"/>
    </location>
</feature>
<dbReference type="Proteomes" id="UP000059680">
    <property type="component" value="Chromosome 3"/>
</dbReference>
<feature type="compositionally biased region" description="Polar residues" evidence="1">
    <location>
        <begin position="25"/>
        <end position="39"/>
    </location>
</feature>
<feature type="compositionally biased region" description="Basic residues" evidence="1">
    <location>
        <begin position="55"/>
        <end position="71"/>
    </location>
</feature>
<evidence type="ECO:0000313" key="3">
    <source>
        <dbReference type="Proteomes" id="UP000059680"/>
    </source>
</evidence>
<evidence type="ECO:0000256" key="1">
    <source>
        <dbReference type="SAM" id="MobiDB-lite"/>
    </source>
</evidence>
<reference evidence="2 3" key="3">
    <citation type="journal article" date="2013" name="Rice">
        <title>Improvement of the Oryza sativa Nipponbare reference genome using next generation sequence and optical map data.</title>
        <authorList>
            <person name="Kawahara Y."/>
            <person name="de la Bastide M."/>
            <person name="Hamilton J.P."/>
            <person name="Kanamori H."/>
            <person name="McCombie W.R."/>
            <person name="Ouyang S."/>
            <person name="Schwartz D.C."/>
            <person name="Tanaka T."/>
            <person name="Wu J."/>
            <person name="Zhou S."/>
            <person name="Childs K.L."/>
            <person name="Davidson R.M."/>
            <person name="Lin H."/>
            <person name="Quesada-Ocampo L."/>
            <person name="Vaillancourt B."/>
            <person name="Sakai H."/>
            <person name="Lee S.S."/>
            <person name="Kim J."/>
            <person name="Numa H."/>
            <person name="Itoh T."/>
            <person name="Buell C.R."/>
            <person name="Matsumoto T."/>
        </authorList>
    </citation>
    <scope>NUCLEOTIDE SEQUENCE [LARGE SCALE GENOMIC DNA]</scope>
    <source>
        <strain evidence="3">cv. Nipponbare</strain>
    </source>
</reference>
<proteinExistence type="predicted"/>
<dbReference type="AlphaFoldDB" id="A0A0N7KGJ6"/>
<reference evidence="3" key="1">
    <citation type="journal article" date="2005" name="Nature">
        <title>The map-based sequence of the rice genome.</title>
        <authorList>
            <consortium name="International rice genome sequencing project (IRGSP)"/>
            <person name="Matsumoto T."/>
            <person name="Wu J."/>
            <person name="Kanamori H."/>
            <person name="Katayose Y."/>
            <person name="Fujisawa M."/>
            <person name="Namiki N."/>
            <person name="Mizuno H."/>
            <person name="Yamamoto K."/>
            <person name="Antonio B.A."/>
            <person name="Baba T."/>
            <person name="Sakata K."/>
            <person name="Nagamura Y."/>
            <person name="Aoki H."/>
            <person name="Arikawa K."/>
            <person name="Arita K."/>
            <person name="Bito T."/>
            <person name="Chiden Y."/>
            <person name="Fujitsuka N."/>
            <person name="Fukunaka R."/>
            <person name="Hamada M."/>
            <person name="Harada C."/>
            <person name="Hayashi A."/>
            <person name="Hijishita S."/>
            <person name="Honda M."/>
            <person name="Hosokawa S."/>
            <person name="Ichikawa Y."/>
            <person name="Idonuma A."/>
            <person name="Iijima M."/>
            <person name="Ikeda M."/>
            <person name="Ikeno M."/>
            <person name="Ito K."/>
            <person name="Ito S."/>
            <person name="Ito T."/>
            <person name="Ito Y."/>
            <person name="Ito Y."/>
            <person name="Iwabuchi A."/>
            <person name="Kamiya K."/>
            <person name="Karasawa W."/>
            <person name="Kurita K."/>
            <person name="Katagiri S."/>
            <person name="Kikuta A."/>
            <person name="Kobayashi H."/>
            <person name="Kobayashi N."/>
            <person name="Machita K."/>
            <person name="Maehara T."/>
            <person name="Masukawa M."/>
            <person name="Mizubayashi T."/>
            <person name="Mukai Y."/>
            <person name="Nagasaki H."/>
            <person name="Nagata Y."/>
            <person name="Naito S."/>
            <person name="Nakashima M."/>
            <person name="Nakama Y."/>
            <person name="Nakamichi Y."/>
            <person name="Nakamura M."/>
            <person name="Meguro A."/>
            <person name="Negishi M."/>
            <person name="Ohta I."/>
            <person name="Ohta T."/>
            <person name="Okamoto M."/>
            <person name="Ono N."/>
            <person name="Saji S."/>
            <person name="Sakaguchi M."/>
            <person name="Sakai K."/>
            <person name="Shibata M."/>
            <person name="Shimokawa T."/>
            <person name="Song J."/>
            <person name="Takazaki Y."/>
            <person name="Terasawa K."/>
            <person name="Tsugane M."/>
            <person name="Tsuji K."/>
            <person name="Ueda S."/>
            <person name="Waki K."/>
            <person name="Yamagata H."/>
            <person name="Yamamoto M."/>
            <person name="Yamamoto S."/>
            <person name="Yamane H."/>
            <person name="Yoshiki S."/>
            <person name="Yoshihara R."/>
            <person name="Yukawa K."/>
            <person name="Zhong H."/>
            <person name="Yano M."/>
            <person name="Yuan Q."/>
            <person name="Ouyang S."/>
            <person name="Liu J."/>
            <person name="Jones K.M."/>
            <person name="Gansberger K."/>
            <person name="Moffat K."/>
            <person name="Hill J."/>
            <person name="Bera J."/>
            <person name="Fadrosh D."/>
            <person name="Jin S."/>
            <person name="Johri S."/>
            <person name="Kim M."/>
            <person name="Overton L."/>
            <person name="Reardon M."/>
            <person name="Tsitrin T."/>
            <person name="Vuong H."/>
            <person name="Weaver B."/>
            <person name="Ciecko A."/>
            <person name="Tallon L."/>
            <person name="Jackson J."/>
            <person name="Pai G."/>
            <person name="Aken S.V."/>
            <person name="Utterback T."/>
            <person name="Reidmuller S."/>
            <person name="Feldblyum T."/>
            <person name="Hsiao J."/>
            <person name="Zismann V."/>
            <person name="Iobst S."/>
            <person name="de Vazeille A.R."/>
            <person name="Buell C.R."/>
            <person name="Ying K."/>
            <person name="Li Y."/>
            <person name="Lu T."/>
            <person name="Huang Y."/>
            <person name="Zhao Q."/>
            <person name="Feng Q."/>
            <person name="Zhang L."/>
            <person name="Zhu J."/>
            <person name="Weng Q."/>
            <person name="Mu J."/>
            <person name="Lu Y."/>
            <person name="Fan D."/>
            <person name="Liu Y."/>
            <person name="Guan J."/>
            <person name="Zhang Y."/>
            <person name="Yu S."/>
            <person name="Liu X."/>
            <person name="Zhang Y."/>
            <person name="Hong G."/>
            <person name="Han B."/>
            <person name="Choisne N."/>
            <person name="Demange N."/>
            <person name="Orjeda G."/>
            <person name="Samain S."/>
            <person name="Cattolico L."/>
            <person name="Pelletier E."/>
            <person name="Couloux A."/>
            <person name="Segurens B."/>
            <person name="Wincker P."/>
            <person name="D'Hont A."/>
            <person name="Scarpelli C."/>
            <person name="Weissenbach J."/>
            <person name="Salanoubat M."/>
            <person name="Quetier F."/>
            <person name="Yu Y."/>
            <person name="Kim H.R."/>
            <person name="Rambo T."/>
            <person name="Currie J."/>
            <person name="Collura K."/>
            <person name="Luo M."/>
            <person name="Yang T."/>
            <person name="Ammiraju J.S.S."/>
            <person name="Engler F."/>
            <person name="Soderlund C."/>
            <person name="Wing R.A."/>
            <person name="Palmer L.E."/>
            <person name="de la Bastide M."/>
            <person name="Spiegel L."/>
            <person name="Nascimento L."/>
            <person name="Zutavern T."/>
            <person name="O'Shaughnessy A."/>
            <person name="Dike S."/>
            <person name="Dedhia N."/>
            <person name="Preston R."/>
            <person name="Balija V."/>
            <person name="McCombie W.R."/>
            <person name="Chow T."/>
            <person name="Chen H."/>
            <person name="Chung M."/>
            <person name="Chen C."/>
            <person name="Shaw J."/>
            <person name="Wu H."/>
            <person name="Hsiao K."/>
            <person name="Chao Y."/>
            <person name="Chu M."/>
            <person name="Cheng C."/>
            <person name="Hour A."/>
            <person name="Lee P."/>
            <person name="Lin S."/>
            <person name="Lin Y."/>
            <person name="Liou J."/>
            <person name="Liu S."/>
            <person name="Hsing Y."/>
            <person name="Raghuvanshi S."/>
            <person name="Mohanty A."/>
            <person name="Bharti A.K."/>
            <person name="Gaur A."/>
            <person name="Gupta V."/>
            <person name="Kumar D."/>
            <person name="Ravi V."/>
            <person name="Vij S."/>
            <person name="Kapur A."/>
            <person name="Khurana P."/>
            <person name="Khurana P."/>
            <person name="Khurana J.P."/>
            <person name="Tyagi A.K."/>
            <person name="Gaikwad K."/>
            <person name="Singh A."/>
            <person name="Dalal V."/>
            <person name="Srivastava S."/>
            <person name="Dixit A."/>
            <person name="Pal A.K."/>
            <person name="Ghazi I.A."/>
            <person name="Yadav M."/>
            <person name="Pandit A."/>
            <person name="Bhargava A."/>
            <person name="Sureshbabu K."/>
            <person name="Batra K."/>
            <person name="Sharma T.R."/>
            <person name="Mohapatra T."/>
            <person name="Singh N.K."/>
            <person name="Messing J."/>
            <person name="Nelson A.B."/>
            <person name="Fuks G."/>
            <person name="Kavchok S."/>
            <person name="Keizer G."/>
            <person name="Linton E."/>
            <person name="Llaca V."/>
            <person name="Song R."/>
            <person name="Tanyolac B."/>
            <person name="Young S."/>
            <person name="Ho-Il K."/>
            <person name="Hahn J.H."/>
            <person name="Sangsakoo G."/>
            <person name="Vanavichit A."/>
            <person name="de Mattos Luiz.A.T."/>
            <person name="Zimmer P.D."/>
            <person name="Malone G."/>
            <person name="Dellagostin O."/>
            <person name="de Oliveira A.C."/>
            <person name="Bevan M."/>
            <person name="Bancroft I."/>
            <person name="Minx P."/>
            <person name="Cordum H."/>
            <person name="Wilson R."/>
            <person name="Cheng Z."/>
            <person name="Jin W."/>
            <person name="Jiang J."/>
            <person name="Leong S.A."/>
            <person name="Iwama H."/>
            <person name="Gojobori T."/>
            <person name="Itoh T."/>
            <person name="Niimura Y."/>
            <person name="Fujii Y."/>
            <person name="Habara T."/>
            <person name="Sakai H."/>
            <person name="Sato Y."/>
            <person name="Wilson G."/>
            <person name="Kumar K."/>
            <person name="McCouch S."/>
            <person name="Juretic N."/>
            <person name="Hoen D."/>
            <person name="Wright S."/>
            <person name="Bruskiewich R."/>
            <person name="Bureau T."/>
            <person name="Miyao A."/>
            <person name="Hirochika H."/>
            <person name="Nishikawa T."/>
            <person name="Kadowaki K."/>
            <person name="Sugiura M."/>
            <person name="Burr B."/>
            <person name="Sasaki T."/>
        </authorList>
    </citation>
    <scope>NUCLEOTIDE SEQUENCE [LARGE SCALE GENOMIC DNA]</scope>
    <source>
        <strain evidence="3">cv. Nipponbare</strain>
    </source>
</reference>
<dbReference type="Gramene" id="Os03t0138000-01">
    <property type="protein sequence ID" value="Os03t0138000-01"/>
    <property type="gene ID" value="Os03g0138000"/>
</dbReference>
<keyword evidence="3" id="KW-1185">Reference proteome</keyword>
<dbReference type="EMBL" id="AP014959">
    <property type="protein sequence ID" value="BAS82201.1"/>
    <property type="molecule type" value="Genomic_DNA"/>
</dbReference>
<dbReference type="PaxDb" id="39947-A0A0N7KGJ6"/>
<gene>
    <name evidence="2" type="ordered locus">Os03g0138000</name>
    <name evidence="2" type="ORF">OSNPB_030138000</name>
</gene>
<reference evidence="2 3" key="2">
    <citation type="journal article" date="2013" name="Plant Cell Physiol.">
        <title>Rice Annotation Project Database (RAP-DB): an integrative and interactive database for rice genomics.</title>
        <authorList>
            <person name="Sakai H."/>
            <person name="Lee S.S."/>
            <person name="Tanaka T."/>
            <person name="Numa H."/>
            <person name="Kim J."/>
            <person name="Kawahara Y."/>
            <person name="Wakimoto H."/>
            <person name="Yang C.C."/>
            <person name="Iwamoto M."/>
            <person name="Abe T."/>
            <person name="Yamada Y."/>
            <person name="Muto A."/>
            <person name="Inokuchi H."/>
            <person name="Ikemura T."/>
            <person name="Matsumoto T."/>
            <person name="Sasaki T."/>
            <person name="Itoh T."/>
        </authorList>
    </citation>
    <scope>NUCLEOTIDE SEQUENCE [LARGE SCALE GENOMIC DNA]</scope>
    <source>
        <strain evidence="3">cv. Nipponbare</strain>
    </source>
</reference>
<feature type="compositionally biased region" description="Basic and acidic residues" evidence="1">
    <location>
        <begin position="13"/>
        <end position="24"/>
    </location>
</feature>
<dbReference type="STRING" id="39947.A0A0N7KGJ6"/>
<dbReference type="InParanoid" id="A0A0N7KGJ6"/>
<name>A0A0N7KGJ6_ORYSJ</name>
<evidence type="ECO:0000313" key="2">
    <source>
        <dbReference type="EMBL" id="BAS82201.1"/>
    </source>
</evidence>